<accession>A0A379FVD8</accession>
<dbReference type="RefSeq" id="WP_115167859.1">
    <property type="nucleotide sequence ID" value="NZ_CP077317.1"/>
</dbReference>
<dbReference type="EMBL" id="UGTZ01000001">
    <property type="protein sequence ID" value="SUC32739.1"/>
    <property type="molecule type" value="Genomic_DNA"/>
</dbReference>
<dbReference type="Proteomes" id="UP000254208">
    <property type="component" value="Unassembled WGS sequence"/>
</dbReference>
<evidence type="ECO:0000313" key="2">
    <source>
        <dbReference type="Proteomes" id="UP000254208"/>
    </source>
</evidence>
<reference evidence="1 2" key="1">
    <citation type="submission" date="2018-06" db="EMBL/GenBank/DDBJ databases">
        <authorList>
            <consortium name="Pathogen Informatics"/>
            <person name="Doyle S."/>
        </authorList>
    </citation>
    <scope>NUCLEOTIDE SEQUENCE [LARGE SCALE GENOMIC DNA]</scope>
    <source>
        <strain evidence="1 2">NCTC11801</strain>
    </source>
</reference>
<evidence type="ECO:0000313" key="1">
    <source>
        <dbReference type="EMBL" id="SUC32739.1"/>
    </source>
</evidence>
<sequence>MISGQLNQGQFNTLQEALKRFDLTPKKRQRLLWRIAKYGVIAAAKRNVRNQQTPEGESWQQRQGNWRKKMLRNMPKVLHIKELPESESVRIYLKGGKYRNGKKQLPAGVVGYSQQHGMNVTVNKSSFKSERDKTRPATKKQAKKLRALGYKERKGKGWRKPSVKAIESGMSFAKAGLLIRTLSDETPQNSWVIDVPAREFLGINQDEFEKALARQLQGIGFG</sequence>
<name>A0A379FVD8_PRORE</name>
<protein>
    <recommendedName>
        <fullName evidence="3">Phage virion morphogenesis protein</fullName>
    </recommendedName>
</protein>
<proteinExistence type="predicted"/>
<organism evidence="1 2">
    <name type="scientific">Providencia rettgeri</name>
    <dbReference type="NCBI Taxonomy" id="587"/>
    <lineage>
        <taxon>Bacteria</taxon>
        <taxon>Pseudomonadati</taxon>
        <taxon>Pseudomonadota</taxon>
        <taxon>Gammaproteobacteria</taxon>
        <taxon>Enterobacterales</taxon>
        <taxon>Morganellaceae</taxon>
        <taxon>Providencia</taxon>
    </lineage>
</organism>
<dbReference type="GeneID" id="93674377"/>
<gene>
    <name evidence="1" type="ORF">NCTC11801_03741</name>
</gene>
<evidence type="ECO:0008006" key="3">
    <source>
        <dbReference type="Google" id="ProtNLM"/>
    </source>
</evidence>
<dbReference type="AlphaFoldDB" id="A0A379FVD8"/>